<dbReference type="Pfam" id="PF09753">
    <property type="entry name" value="Use1"/>
    <property type="match status" value="1"/>
</dbReference>
<comment type="subcellular location">
    <subcellularLocation>
        <location evidence="1">Endoplasmic reticulum membrane</location>
        <topology evidence="1">Single-pass type IV membrane protein</topology>
    </subcellularLocation>
</comment>
<keyword evidence="7" id="KW-0653">Protein transport</keyword>
<keyword evidence="9 10" id="KW-0472">Membrane</keyword>
<accession>A0A1G4M9I7</accession>
<keyword evidence="6" id="KW-0931">ER-Golgi transport</keyword>
<dbReference type="Proteomes" id="UP000190831">
    <property type="component" value="Chromosome C"/>
</dbReference>
<dbReference type="OrthoDB" id="4008582at2759"/>
<keyword evidence="5" id="KW-0256">Endoplasmic reticulum</keyword>
<evidence type="ECO:0000256" key="5">
    <source>
        <dbReference type="ARBA" id="ARBA00022824"/>
    </source>
</evidence>
<dbReference type="AlphaFoldDB" id="A0A1G4M9I7"/>
<reference evidence="11 12" key="1">
    <citation type="submission" date="2016-03" db="EMBL/GenBank/DDBJ databases">
        <authorList>
            <person name="Devillers H."/>
        </authorList>
    </citation>
    <scope>NUCLEOTIDE SEQUENCE [LARGE SCALE GENOMIC DNA]</scope>
    <source>
        <strain evidence="11">CBS 6772</strain>
    </source>
</reference>
<keyword evidence="12" id="KW-1185">Reference proteome</keyword>
<evidence type="ECO:0000256" key="4">
    <source>
        <dbReference type="ARBA" id="ARBA00022692"/>
    </source>
</evidence>
<evidence type="ECO:0000256" key="1">
    <source>
        <dbReference type="ARBA" id="ARBA00004163"/>
    </source>
</evidence>
<evidence type="ECO:0000256" key="6">
    <source>
        <dbReference type="ARBA" id="ARBA00022892"/>
    </source>
</evidence>
<organism evidence="11 12">
    <name type="scientific">Lachancea fermentati</name>
    <name type="common">Zygosaccharomyces fermentati</name>
    <dbReference type="NCBI Taxonomy" id="4955"/>
    <lineage>
        <taxon>Eukaryota</taxon>
        <taxon>Fungi</taxon>
        <taxon>Dikarya</taxon>
        <taxon>Ascomycota</taxon>
        <taxon>Saccharomycotina</taxon>
        <taxon>Saccharomycetes</taxon>
        <taxon>Saccharomycetales</taxon>
        <taxon>Saccharomycetaceae</taxon>
        <taxon>Lachancea</taxon>
    </lineage>
</organism>
<keyword evidence="8 10" id="KW-1133">Transmembrane helix</keyword>
<sequence>MTEYMERIGYLKDRLESSYVEETSNVDNLLRNLLNAKLSSNLDRIRDCAVTEQLQSKESATGPLIKFQEDFKDLEFRARSVQFETEKDLLSQYTRLVESLKTRRYSVDFDSAAVPDAADEDLDAVDLDQKDNEEETLGELRQRLLGKTKDGDSLNSEVHSSVEKQMQVQDNLQEQLVHDMSQLVSSLREGAEAFQNALQEDSTVLKATEIGLQVTSKSLSSLGTKLKKYHNSKFGFFFYIGCTLAMLLGLLITYLIIKIFPKM</sequence>
<evidence type="ECO:0000256" key="8">
    <source>
        <dbReference type="ARBA" id="ARBA00022989"/>
    </source>
</evidence>
<gene>
    <name evidence="11" type="ORF">LAFE_0C05908G</name>
</gene>
<dbReference type="InterPro" id="IPR019150">
    <property type="entry name" value="Vesicle_transport_protein_Use1"/>
</dbReference>
<feature type="transmembrane region" description="Helical" evidence="10">
    <location>
        <begin position="236"/>
        <end position="257"/>
    </location>
</feature>
<keyword evidence="3" id="KW-0813">Transport</keyword>
<dbReference type="CDD" id="cd15860">
    <property type="entry name" value="SNARE_USE1"/>
    <property type="match status" value="1"/>
</dbReference>
<keyword evidence="4 10" id="KW-0812">Transmembrane</keyword>
<evidence type="ECO:0000256" key="7">
    <source>
        <dbReference type="ARBA" id="ARBA00022927"/>
    </source>
</evidence>
<proteinExistence type="inferred from homology"/>
<dbReference type="GO" id="GO:0006890">
    <property type="term" value="P:retrograde vesicle-mediated transport, Golgi to endoplasmic reticulum"/>
    <property type="evidence" value="ECO:0007669"/>
    <property type="project" value="TreeGrafter"/>
</dbReference>
<evidence type="ECO:0000313" key="12">
    <source>
        <dbReference type="Proteomes" id="UP000190831"/>
    </source>
</evidence>
<evidence type="ECO:0000256" key="2">
    <source>
        <dbReference type="ARBA" id="ARBA00007891"/>
    </source>
</evidence>
<evidence type="ECO:0000256" key="9">
    <source>
        <dbReference type="ARBA" id="ARBA00023136"/>
    </source>
</evidence>
<dbReference type="STRING" id="4955.A0A1G4M9I7"/>
<evidence type="ECO:0000313" key="11">
    <source>
        <dbReference type="EMBL" id="SCW00516.1"/>
    </source>
</evidence>
<dbReference type="GO" id="GO:0005789">
    <property type="term" value="C:endoplasmic reticulum membrane"/>
    <property type="evidence" value="ECO:0007669"/>
    <property type="project" value="UniProtKB-SubCell"/>
</dbReference>
<evidence type="ECO:0000256" key="10">
    <source>
        <dbReference type="SAM" id="Phobius"/>
    </source>
</evidence>
<name>A0A1G4M9I7_LACFM</name>
<dbReference type="GO" id="GO:0005484">
    <property type="term" value="F:SNAP receptor activity"/>
    <property type="evidence" value="ECO:0007669"/>
    <property type="project" value="TreeGrafter"/>
</dbReference>
<dbReference type="GO" id="GO:0015031">
    <property type="term" value="P:protein transport"/>
    <property type="evidence" value="ECO:0007669"/>
    <property type="project" value="UniProtKB-KW"/>
</dbReference>
<dbReference type="PANTHER" id="PTHR13050:SF7">
    <property type="entry name" value="VESICLE TRANSPORT PROTEIN USE1"/>
    <property type="match status" value="1"/>
</dbReference>
<comment type="similarity">
    <text evidence="2">Belongs to the USE1 family.</text>
</comment>
<dbReference type="PANTHER" id="PTHR13050">
    <property type="entry name" value="USE1-LIKE PROTEIN"/>
    <property type="match status" value="1"/>
</dbReference>
<evidence type="ECO:0000256" key="3">
    <source>
        <dbReference type="ARBA" id="ARBA00022448"/>
    </source>
</evidence>
<dbReference type="OMA" id="GANAFND"/>
<protein>
    <submittedName>
        <fullName evidence="11">LAFE_0C05908g1_1</fullName>
    </submittedName>
</protein>
<dbReference type="GO" id="GO:0031201">
    <property type="term" value="C:SNARE complex"/>
    <property type="evidence" value="ECO:0007669"/>
    <property type="project" value="TreeGrafter"/>
</dbReference>
<dbReference type="EMBL" id="LT598485">
    <property type="protein sequence ID" value="SCW00516.1"/>
    <property type="molecule type" value="Genomic_DNA"/>
</dbReference>